<dbReference type="EMBL" id="MN740474">
    <property type="protein sequence ID" value="QHU28779.1"/>
    <property type="molecule type" value="Genomic_DNA"/>
</dbReference>
<evidence type="ECO:0000313" key="2">
    <source>
        <dbReference type="EMBL" id="QHU28779.1"/>
    </source>
</evidence>
<evidence type="ECO:0000256" key="1">
    <source>
        <dbReference type="SAM" id="Phobius"/>
    </source>
</evidence>
<feature type="transmembrane region" description="Helical" evidence="1">
    <location>
        <begin position="120"/>
        <end position="140"/>
    </location>
</feature>
<dbReference type="NCBIfam" id="NF033632">
    <property type="entry name" value="SLATT_4"/>
    <property type="match status" value="1"/>
</dbReference>
<proteinExistence type="predicted"/>
<organism evidence="2">
    <name type="scientific">viral metagenome</name>
    <dbReference type="NCBI Taxonomy" id="1070528"/>
    <lineage>
        <taxon>unclassified sequences</taxon>
        <taxon>metagenomes</taxon>
        <taxon>organismal metagenomes</taxon>
    </lineage>
</organism>
<name>A0A6C0LCV6_9ZZZZ</name>
<reference evidence="2" key="1">
    <citation type="journal article" date="2020" name="Nature">
        <title>Giant virus diversity and host interactions through global metagenomics.</title>
        <authorList>
            <person name="Schulz F."/>
            <person name="Roux S."/>
            <person name="Paez-Espino D."/>
            <person name="Jungbluth S."/>
            <person name="Walsh D.A."/>
            <person name="Denef V.J."/>
            <person name="McMahon K.D."/>
            <person name="Konstantinidis K.T."/>
            <person name="Eloe-Fadrosh E.A."/>
            <person name="Kyrpides N.C."/>
            <person name="Woyke T."/>
        </authorList>
    </citation>
    <scope>NUCLEOTIDE SEQUENCE</scope>
    <source>
        <strain evidence="2">GVMAG-M-3300027791-30</strain>
    </source>
</reference>
<feature type="transmembrane region" description="Helical" evidence="1">
    <location>
        <begin position="88"/>
        <end position="108"/>
    </location>
</feature>
<protein>
    <recommendedName>
        <fullName evidence="3">SMODS and SLOG-associating 2TM effector domain-containing protein</fullName>
    </recommendedName>
</protein>
<evidence type="ECO:0008006" key="3">
    <source>
        <dbReference type="Google" id="ProtNLM"/>
    </source>
</evidence>
<keyword evidence="1" id="KW-0812">Transmembrane</keyword>
<keyword evidence="1" id="KW-0472">Membrane</keyword>
<keyword evidence="1" id="KW-1133">Transmembrane helix</keyword>
<accession>A0A6C0LCV6</accession>
<dbReference type="AlphaFoldDB" id="A0A6C0LCV6"/>
<sequence>MKDIINKNNEIQNDSDVKINIYNEQYNNLKTQEDLDNEDKEYNYLNLEYENIKWKEYHENILVDWADKALCYRWLHTKSSSKYIRLRNLYTIPVIILSTLTGTANFALERVPEQYQGLCQIGIGSLNILAGIITTVSQFLKINELSEAHRVSSISWDKFYRNIRVELVKCPEDRTNVGYLIKSCKDEYDRLIETCPTIDTNIINYFNKTFKVKSKIDDEKKKDALKSLSKPEILDSLESTRNIVYKVDKKFNNNNLMNIIKSKKNQLEKEDIVNNFIETFEKEFSRKPSIIEIYDNLDHKISQSVINKYLSSSKWLNINK</sequence>